<dbReference type="Proteomes" id="UP000273158">
    <property type="component" value="Unassembled WGS sequence"/>
</dbReference>
<feature type="transmembrane region" description="Helical" evidence="1">
    <location>
        <begin position="135"/>
        <end position="155"/>
    </location>
</feature>
<feature type="transmembrane region" description="Helical" evidence="1">
    <location>
        <begin position="204"/>
        <end position="222"/>
    </location>
</feature>
<proteinExistence type="predicted"/>
<feature type="transmembrane region" description="Helical" evidence="1">
    <location>
        <begin position="49"/>
        <end position="68"/>
    </location>
</feature>
<dbReference type="EMBL" id="RCDB01000003">
    <property type="protein sequence ID" value="RLK47746.1"/>
    <property type="molecule type" value="Genomic_DNA"/>
</dbReference>
<feature type="transmembrane region" description="Helical" evidence="1">
    <location>
        <begin position="344"/>
        <end position="365"/>
    </location>
</feature>
<keyword evidence="1" id="KW-0812">Transmembrane</keyword>
<keyword evidence="1" id="KW-1133">Transmembrane helix</keyword>
<organism evidence="2 3">
    <name type="scientific">Microbacterium telephonicum</name>
    <dbReference type="NCBI Taxonomy" id="1714841"/>
    <lineage>
        <taxon>Bacteria</taxon>
        <taxon>Bacillati</taxon>
        <taxon>Actinomycetota</taxon>
        <taxon>Actinomycetes</taxon>
        <taxon>Micrococcales</taxon>
        <taxon>Microbacteriaceae</taxon>
        <taxon>Microbacterium</taxon>
    </lineage>
</organism>
<evidence type="ECO:0000256" key="1">
    <source>
        <dbReference type="SAM" id="Phobius"/>
    </source>
</evidence>
<dbReference type="PANTHER" id="PTHR37422:SF21">
    <property type="entry name" value="EXOQ-LIKE PROTEIN"/>
    <property type="match status" value="1"/>
</dbReference>
<keyword evidence="1" id="KW-0472">Membrane</keyword>
<dbReference type="GO" id="GO:0016874">
    <property type="term" value="F:ligase activity"/>
    <property type="evidence" value="ECO:0007669"/>
    <property type="project" value="UniProtKB-KW"/>
</dbReference>
<dbReference type="OrthoDB" id="5123754at2"/>
<keyword evidence="2" id="KW-0436">Ligase</keyword>
<protein>
    <submittedName>
        <fullName evidence="2">O-antigen ligase</fullName>
    </submittedName>
</protein>
<evidence type="ECO:0000313" key="3">
    <source>
        <dbReference type="Proteomes" id="UP000273158"/>
    </source>
</evidence>
<dbReference type="InterPro" id="IPR051533">
    <property type="entry name" value="WaaL-like"/>
</dbReference>
<comment type="caution">
    <text evidence="2">The sequence shown here is derived from an EMBL/GenBank/DDBJ whole genome shotgun (WGS) entry which is preliminary data.</text>
</comment>
<dbReference type="AlphaFoldDB" id="A0A498BZP1"/>
<dbReference type="RefSeq" id="WP_121060161.1">
    <property type="nucleotide sequence ID" value="NZ_RCDB01000003.1"/>
</dbReference>
<name>A0A498BZP1_9MICO</name>
<sequence length="435" mass="46777">MTGAAGESRPPRDALRELLRSAEFARAYTLTVIGAMLGTHLIERLMGQTALRTVIAGLAVIGVAVIVARREEISFVRLVPTSLVLLVAWAGASVFWSSDAATSLGRWIAMVGVAVLAVTIGHVRDTLQTVRAFADVARVALWLSLGLEVVSGILIDTPLKIIGIQGNIAQWGPIQGIFGTRNMLGIVAVLALITFLVEWRTHSVRPAVSYLSIALATALALLSASPTVYILAASVGAATVALIIVRAVPARSRAGVQWGLAGLVATVGVVLWVQRSRILELLGATDDLAMRNSLWTLANFYVRMKPVQGWGFFGPWELTEQPFTTINMLLRQRHTTGLNAFVDVLVQLGWVGIVLFVAFAGMALVRSWLDAGERRSVVYAWTPLTLVALGVTSLFESVALYGTGWLLLVVCAVRAGQSRSWRERLDAIGTQRPPG</sequence>
<evidence type="ECO:0000313" key="2">
    <source>
        <dbReference type="EMBL" id="RLK47746.1"/>
    </source>
</evidence>
<keyword evidence="3" id="KW-1185">Reference proteome</keyword>
<accession>A0A498BZP1</accession>
<feature type="transmembrane region" description="Helical" evidence="1">
    <location>
        <begin position="75"/>
        <end position="98"/>
    </location>
</feature>
<gene>
    <name evidence="2" type="ORF">C7474_2343</name>
</gene>
<reference evidence="2 3" key="1">
    <citation type="journal article" date="2015" name="Stand. Genomic Sci.">
        <title>Genomic Encyclopedia of Bacterial and Archaeal Type Strains, Phase III: the genomes of soil and plant-associated and newly described type strains.</title>
        <authorList>
            <person name="Whitman W.B."/>
            <person name="Woyke T."/>
            <person name="Klenk H.P."/>
            <person name="Zhou Y."/>
            <person name="Lilburn T.G."/>
            <person name="Beck B.J."/>
            <person name="De Vos P."/>
            <person name="Vandamme P."/>
            <person name="Eisen J.A."/>
            <person name="Garrity G."/>
            <person name="Hugenholtz P."/>
            <person name="Kyrpides N.C."/>
        </authorList>
    </citation>
    <scope>NUCLEOTIDE SEQUENCE [LARGE SCALE GENOMIC DNA]</scope>
    <source>
        <strain evidence="2 3">S2T63</strain>
    </source>
</reference>
<feature type="transmembrane region" description="Helical" evidence="1">
    <location>
        <begin position="104"/>
        <end position="123"/>
    </location>
</feature>
<feature type="transmembrane region" description="Helical" evidence="1">
    <location>
        <begin position="255"/>
        <end position="273"/>
    </location>
</feature>
<feature type="transmembrane region" description="Helical" evidence="1">
    <location>
        <begin position="175"/>
        <end position="197"/>
    </location>
</feature>
<dbReference type="PANTHER" id="PTHR37422">
    <property type="entry name" value="TEICHURONIC ACID BIOSYNTHESIS PROTEIN TUAE"/>
    <property type="match status" value="1"/>
</dbReference>